<proteinExistence type="predicted"/>
<organism evidence="2 3">
    <name type="scientific">Gossypium arboreum</name>
    <name type="common">Tree cotton</name>
    <name type="synonym">Gossypium nanking</name>
    <dbReference type="NCBI Taxonomy" id="29729"/>
    <lineage>
        <taxon>Eukaryota</taxon>
        <taxon>Viridiplantae</taxon>
        <taxon>Streptophyta</taxon>
        <taxon>Embryophyta</taxon>
        <taxon>Tracheophyta</taxon>
        <taxon>Spermatophyta</taxon>
        <taxon>Magnoliopsida</taxon>
        <taxon>eudicotyledons</taxon>
        <taxon>Gunneridae</taxon>
        <taxon>Pentapetalae</taxon>
        <taxon>rosids</taxon>
        <taxon>malvids</taxon>
        <taxon>Malvales</taxon>
        <taxon>Malvaceae</taxon>
        <taxon>Malvoideae</taxon>
        <taxon>Gossypium</taxon>
    </lineage>
</organism>
<dbReference type="EMBL" id="JARKNE010000001">
    <property type="protein sequence ID" value="KAK5846460.1"/>
    <property type="molecule type" value="Genomic_DNA"/>
</dbReference>
<sequence length="232" mass="27085">MRIRERLDVTVPLKRRKNIQIGKEKTVYARFQYEKLSLFYFICGKSGHGESFCPFRLRIEPTNISFGWDLSLRAELWRRGKADSRWLRQSDGSLWSKPEKEGSNQSNKWLSDLGNANRKESWQQYSNPNLIPLNPSQQFVNYESDSGRNLGSSVIQSNNSDSGPLDLMLEEENELLLNMKGKKRQRLVEDSTIVGDPMLWQRKGEEAEDLGYGMMAFRLHYRVFWKGIGRVR</sequence>
<protein>
    <recommendedName>
        <fullName evidence="1">Zinc knuckle CX2CX4HX4C domain-containing protein</fullName>
    </recommendedName>
</protein>
<dbReference type="InterPro" id="IPR025836">
    <property type="entry name" value="Zn_knuckle_CX2CX4HX4C"/>
</dbReference>
<evidence type="ECO:0000313" key="3">
    <source>
        <dbReference type="Proteomes" id="UP001358586"/>
    </source>
</evidence>
<name>A0ABR0R4F1_GOSAR</name>
<feature type="domain" description="Zinc knuckle CX2CX4HX4C" evidence="1">
    <location>
        <begin position="7"/>
        <end position="55"/>
    </location>
</feature>
<dbReference type="Pfam" id="PF14392">
    <property type="entry name" value="zf-CCHC_4"/>
    <property type="match status" value="1"/>
</dbReference>
<reference evidence="2 3" key="1">
    <citation type="submission" date="2023-03" db="EMBL/GenBank/DDBJ databases">
        <title>WGS of Gossypium arboreum.</title>
        <authorList>
            <person name="Yu D."/>
        </authorList>
    </citation>
    <scope>NUCLEOTIDE SEQUENCE [LARGE SCALE GENOMIC DNA]</scope>
    <source>
        <tissue evidence="2">Leaf</tissue>
    </source>
</reference>
<evidence type="ECO:0000313" key="2">
    <source>
        <dbReference type="EMBL" id="KAK5846460.1"/>
    </source>
</evidence>
<comment type="caution">
    <text evidence="2">The sequence shown here is derived from an EMBL/GenBank/DDBJ whole genome shotgun (WGS) entry which is preliminary data.</text>
</comment>
<dbReference type="Proteomes" id="UP001358586">
    <property type="component" value="Chromosome 1"/>
</dbReference>
<accession>A0ABR0R4F1</accession>
<keyword evidence="3" id="KW-1185">Reference proteome</keyword>
<gene>
    <name evidence="2" type="ORF">PVK06_002750</name>
</gene>
<evidence type="ECO:0000259" key="1">
    <source>
        <dbReference type="Pfam" id="PF14392"/>
    </source>
</evidence>